<dbReference type="Gene3D" id="3.90.25.10">
    <property type="entry name" value="UDP-galactose 4-epimerase, domain 1"/>
    <property type="match status" value="1"/>
</dbReference>
<dbReference type="Pfam" id="PF16363">
    <property type="entry name" value="GDP_Man_Dehyd"/>
    <property type="match status" value="1"/>
</dbReference>
<name>A0ABV3Z1G8_9PROT</name>
<dbReference type="Gene3D" id="3.40.50.720">
    <property type="entry name" value="NAD(P)-binding Rossmann-like Domain"/>
    <property type="match status" value="1"/>
</dbReference>
<dbReference type="CDD" id="cd05246">
    <property type="entry name" value="dTDP_GD_SDR_e"/>
    <property type="match status" value="1"/>
</dbReference>
<keyword evidence="10" id="KW-1185">Reference proteome</keyword>
<sequence>MRLMVTGGAGFIGSAVVRQAIAAGDTVLNVDKLTYAANPENIANVADHPNYQFSESDICDMDEMARLMNQFKPDCVMNLAAETHVDRSIDGPGAFIQTNIVGTYSLLEAARNFSKSDDAPKSFRFHHISTDEVFGSLGPTGEFTEDSPYQPNSPYSAAKASSDMLARAWRETYGLDVIVTNCSNNYGPFQFPEKLIPVVIIAALEGRDIPIYGKGDNIRDWLYVEDHADALLLVARKGKPGETYNVGGRAERTNLELVKMICAVLDDELNDSPHRPHEGLIKFVSDRPGHDHRYAINCEKIERELGWTPSLSVEEGMRQTVLWYLNNKEWWEAIRGKGFDVAKRQGLGQQKG</sequence>
<dbReference type="InterPro" id="IPR016040">
    <property type="entry name" value="NAD(P)-bd_dom"/>
</dbReference>
<accession>A0ABV3Z1G8</accession>
<comment type="similarity">
    <text evidence="3 7">Belongs to the NAD(P)-dependent epimerase/dehydratase family. dTDP-glucose dehydratase subfamily.</text>
</comment>
<gene>
    <name evidence="9" type="primary">rfbB</name>
    <name evidence="9" type="ORF">ABFZ84_02410</name>
</gene>
<comment type="cofactor">
    <cofactor evidence="2 7">
        <name>NAD(+)</name>
        <dbReference type="ChEBI" id="CHEBI:57540"/>
    </cofactor>
</comment>
<evidence type="ECO:0000256" key="2">
    <source>
        <dbReference type="ARBA" id="ARBA00001911"/>
    </source>
</evidence>
<evidence type="ECO:0000256" key="1">
    <source>
        <dbReference type="ARBA" id="ARBA00001539"/>
    </source>
</evidence>
<dbReference type="Proteomes" id="UP001560685">
    <property type="component" value="Unassembled WGS sequence"/>
</dbReference>
<evidence type="ECO:0000256" key="6">
    <source>
        <dbReference type="ARBA" id="ARBA00023239"/>
    </source>
</evidence>
<dbReference type="NCBIfam" id="TIGR01181">
    <property type="entry name" value="dTDP_gluc_dehyt"/>
    <property type="match status" value="1"/>
</dbReference>
<dbReference type="SUPFAM" id="SSF51735">
    <property type="entry name" value="NAD(P)-binding Rossmann-fold domains"/>
    <property type="match status" value="1"/>
</dbReference>
<protein>
    <recommendedName>
        <fullName evidence="4 7">dTDP-glucose 4,6-dehydratase</fullName>
        <ecNumber evidence="4 7">4.2.1.46</ecNumber>
    </recommendedName>
</protein>
<dbReference type="InterPro" id="IPR036291">
    <property type="entry name" value="NAD(P)-bd_dom_sf"/>
</dbReference>
<keyword evidence="6 7" id="KW-0456">Lyase</keyword>
<proteinExistence type="inferred from homology"/>
<evidence type="ECO:0000256" key="3">
    <source>
        <dbReference type="ARBA" id="ARBA00008178"/>
    </source>
</evidence>
<dbReference type="PANTHER" id="PTHR43000">
    <property type="entry name" value="DTDP-D-GLUCOSE 4,6-DEHYDRATASE-RELATED"/>
    <property type="match status" value="1"/>
</dbReference>
<evidence type="ECO:0000256" key="7">
    <source>
        <dbReference type="RuleBase" id="RU004473"/>
    </source>
</evidence>
<organism evidence="9 10">
    <name type="scientific">Hyphococcus lacteus</name>
    <dbReference type="NCBI Taxonomy" id="3143536"/>
    <lineage>
        <taxon>Bacteria</taxon>
        <taxon>Pseudomonadati</taxon>
        <taxon>Pseudomonadota</taxon>
        <taxon>Alphaproteobacteria</taxon>
        <taxon>Parvularculales</taxon>
        <taxon>Parvularculaceae</taxon>
        <taxon>Hyphococcus</taxon>
    </lineage>
</organism>
<dbReference type="EMBL" id="JBEHZE010000001">
    <property type="protein sequence ID" value="MEX6632388.1"/>
    <property type="molecule type" value="Genomic_DNA"/>
</dbReference>
<evidence type="ECO:0000313" key="10">
    <source>
        <dbReference type="Proteomes" id="UP001560685"/>
    </source>
</evidence>
<keyword evidence="5" id="KW-0520">NAD</keyword>
<evidence type="ECO:0000256" key="5">
    <source>
        <dbReference type="ARBA" id="ARBA00023027"/>
    </source>
</evidence>
<comment type="catalytic activity">
    <reaction evidence="1 7">
        <text>dTDP-alpha-D-glucose = dTDP-4-dehydro-6-deoxy-alpha-D-glucose + H2O</text>
        <dbReference type="Rhea" id="RHEA:17221"/>
        <dbReference type="ChEBI" id="CHEBI:15377"/>
        <dbReference type="ChEBI" id="CHEBI:57477"/>
        <dbReference type="ChEBI" id="CHEBI:57649"/>
        <dbReference type="EC" id="4.2.1.46"/>
    </reaction>
</comment>
<dbReference type="EC" id="4.2.1.46" evidence="4 7"/>
<dbReference type="GO" id="GO:0008460">
    <property type="term" value="F:dTDP-glucose 4,6-dehydratase activity"/>
    <property type="evidence" value="ECO:0007669"/>
    <property type="project" value="UniProtKB-EC"/>
</dbReference>
<feature type="domain" description="NAD(P)-binding" evidence="8">
    <location>
        <begin position="4"/>
        <end position="320"/>
    </location>
</feature>
<reference evidence="9 10" key="1">
    <citation type="submission" date="2024-05" db="EMBL/GenBank/DDBJ databases">
        <title>Three bacterial strains, DH-69, EH-24, and ECK-19 isolated from coastal sediments.</title>
        <authorList>
            <person name="Ye Y.-Q."/>
            <person name="Du Z.-J."/>
        </authorList>
    </citation>
    <scope>NUCLEOTIDE SEQUENCE [LARGE SCALE GENOMIC DNA]</scope>
    <source>
        <strain evidence="9 10">ECK-19</strain>
    </source>
</reference>
<dbReference type="InterPro" id="IPR005888">
    <property type="entry name" value="dTDP_Gluc_deHydtase"/>
</dbReference>
<comment type="caution">
    <text evidence="9">The sequence shown here is derived from an EMBL/GenBank/DDBJ whole genome shotgun (WGS) entry which is preliminary data.</text>
</comment>
<evidence type="ECO:0000256" key="4">
    <source>
        <dbReference type="ARBA" id="ARBA00011990"/>
    </source>
</evidence>
<evidence type="ECO:0000259" key="8">
    <source>
        <dbReference type="Pfam" id="PF16363"/>
    </source>
</evidence>
<evidence type="ECO:0000313" key="9">
    <source>
        <dbReference type="EMBL" id="MEX6632388.1"/>
    </source>
</evidence>
<dbReference type="RefSeq" id="WP_369312313.1">
    <property type="nucleotide sequence ID" value="NZ_JBEHZE010000001.1"/>
</dbReference>